<comment type="caution">
    <text evidence="1">The sequence shown here is derived from an EMBL/GenBank/DDBJ whole genome shotgun (WGS) entry which is preliminary data.</text>
</comment>
<gene>
    <name evidence="1" type="ORF">S03H2_43290</name>
</gene>
<proteinExistence type="predicted"/>
<organism evidence="1">
    <name type="scientific">marine sediment metagenome</name>
    <dbReference type="NCBI Taxonomy" id="412755"/>
    <lineage>
        <taxon>unclassified sequences</taxon>
        <taxon>metagenomes</taxon>
        <taxon>ecological metagenomes</taxon>
    </lineage>
</organism>
<dbReference type="AlphaFoldDB" id="X1IIT7"/>
<sequence>MARNVRTGSMKAAEFVRILVGQLFDLTEEGVRKKLIRARRAKRTWEHTSAAQRYLVAMFMIGARTQAPAVGSEKLLRILAALRDSGYRALALYHLVKRARPAEVVPFDTPFPWPDILKVIRQVGSDRRAERAPRGRRPRRT</sequence>
<evidence type="ECO:0000313" key="1">
    <source>
        <dbReference type="EMBL" id="GAH69170.1"/>
    </source>
</evidence>
<name>X1IIT7_9ZZZZ</name>
<reference evidence="1" key="1">
    <citation type="journal article" date="2014" name="Front. Microbiol.">
        <title>High frequency of phylogenetically diverse reductive dehalogenase-homologous genes in deep subseafloor sedimentary metagenomes.</title>
        <authorList>
            <person name="Kawai M."/>
            <person name="Futagami T."/>
            <person name="Toyoda A."/>
            <person name="Takaki Y."/>
            <person name="Nishi S."/>
            <person name="Hori S."/>
            <person name="Arai W."/>
            <person name="Tsubouchi T."/>
            <person name="Morono Y."/>
            <person name="Uchiyama I."/>
            <person name="Ito T."/>
            <person name="Fujiyama A."/>
            <person name="Inagaki F."/>
            <person name="Takami H."/>
        </authorList>
    </citation>
    <scope>NUCLEOTIDE SEQUENCE</scope>
    <source>
        <strain evidence="1">Expedition CK06-06</strain>
    </source>
</reference>
<accession>X1IIT7</accession>
<protein>
    <submittedName>
        <fullName evidence="1">Uncharacterized protein</fullName>
    </submittedName>
</protein>
<dbReference type="EMBL" id="BARU01026991">
    <property type="protein sequence ID" value="GAH69170.1"/>
    <property type="molecule type" value="Genomic_DNA"/>
</dbReference>